<accession>A0A7X1NYH6</accession>
<dbReference type="Proteomes" id="UP000484842">
    <property type="component" value="Unassembled WGS sequence"/>
</dbReference>
<reference evidence="2 3" key="1">
    <citation type="submission" date="2019-10" db="EMBL/GenBank/DDBJ databases">
        <title>Deinococcus sp. isolated from soil.</title>
        <authorList>
            <person name="Li Y."/>
            <person name="Wang J."/>
        </authorList>
    </citation>
    <scope>NUCLEOTIDE SEQUENCE [LARGE SCALE GENOMIC DNA]</scope>
    <source>
        <strain evidence="2 3">SDU3-2</strain>
    </source>
</reference>
<dbReference type="EMBL" id="WBSL01000008">
    <property type="protein sequence ID" value="MPY67694.1"/>
    <property type="molecule type" value="Genomic_DNA"/>
</dbReference>
<dbReference type="InterPro" id="IPR009061">
    <property type="entry name" value="DNA-bd_dom_put_sf"/>
</dbReference>
<dbReference type="GO" id="GO:0003677">
    <property type="term" value="F:DNA binding"/>
    <property type="evidence" value="ECO:0007669"/>
    <property type="project" value="InterPro"/>
</dbReference>
<evidence type="ECO:0000313" key="2">
    <source>
        <dbReference type="EMBL" id="MPY67694.1"/>
    </source>
</evidence>
<sequence>MLKVWDRDGLLCPSARTAGGHRRYTEVDLTSY</sequence>
<comment type="caution">
    <text evidence="2">The sequence shown here is derived from an EMBL/GenBank/DDBJ whole genome shotgun (WGS) entry which is preliminary data.</text>
</comment>
<gene>
    <name evidence="2" type="ORF">F8S09_13550</name>
</gene>
<dbReference type="PROSITE" id="PS50937">
    <property type="entry name" value="HTH_MERR_2"/>
    <property type="match status" value="1"/>
</dbReference>
<feature type="domain" description="HTH merR-type" evidence="1">
    <location>
        <begin position="1"/>
        <end position="32"/>
    </location>
</feature>
<evidence type="ECO:0000259" key="1">
    <source>
        <dbReference type="PROSITE" id="PS50937"/>
    </source>
</evidence>
<proteinExistence type="predicted"/>
<evidence type="ECO:0000313" key="3">
    <source>
        <dbReference type="Proteomes" id="UP000484842"/>
    </source>
</evidence>
<dbReference type="SUPFAM" id="SSF46955">
    <property type="entry name" value="Putative DNA-binding domain"/>
    <property type="match status" value="1"/>
</dbReference>
<name>A0A7X1NYH6_9DEIO</name>
<protein>
    <submittedName>
        <fullName evidence="2">MerR family transcriptional regulator</fullName>
    </submittedName>
</protein>
<dbReference type="InterPro" id="IPR000551">
    <property type="entry name" value="MerR-type_HTH_dom"/>
</dbReference>
<dbReference type="AlphaFoldDB" id="A0A7X1NYH6"/>
<keyword evidence="3" id="KW-1185">Reference proteome</keyword>
<dbReference type="Gene3D" id="1.10.1660.10">
    <property type="match status" value="1"/>
</dbReference>
<organism evidence="2 3">
    <name type="scientific">Deinococcus terrestris</name>
    <dbReference type="NCBI Taxonomy" id="2651870"/>
    <lineage>
        <taxon>Bacteria</taxon>
        <taxon>Thermotogati</taxon>
        <taxon>Deinococcota</taxon>
        <taxon>Deinococci</taxon>
        <taxon>Deinococcales</taxon>
        <taxon>Deinococcaceae</taxon>
        <taxon>Deinococcus</taxon>
    </lineage>
</organism>
<dbReference type="GO" id="GO:0006355">
    <property type="term" value="P:regulation of DNA-templated transcription"/>
    <property type="evidence" value="ECO:0007669"/>
    <property type="project" value="InterPro"/>
</dbReference>
<dbReference type="Pfam" id="PF13411">
    <property type="entry name" value="MerR_1"/>
    <property type="match status" value="1"/>
</dbReference>